<organism evidence="2">
    <name type="scientific">hydrothermal vent metagenome</name>
    <dbReference type="NCBI Taxonomy" id="652676"/>
    <lineage>
        <taxon>unclassified sequences</taxon>
        <taxon>metagenomes</taxon>
        <taxon>ecological metagenomes</taxon>
    </lineage>
</organism>
<name>A0A1W1D5G3_9ZZZZ</name>
<sequence length="370" mass="42593">MKTFLFLLFLVTSLFGEKAIYLHYKDVPKRVIKGGIFHFTLKTLSIVPNYDTIKYQFSNYYGIKILDTLPKREYDGKYLLDSFDFKVISSKAKLPVITASLVFNNEGNETNETNQTDIIGANFLDEKPHYESTVIGGKRLNVISLNPDEKFSHIIANSFHLIDYKTTTFDNRYNIVIFIAEITNGDVLDLHFQNVPKQGIESHSGSYEKSRVTYYAIINKEIENFSFSYFNLLKNKYILLNIPIEVVDDSVTTQTDLKPKDQSHNNIKAFIALFIALLILVYVIMTRKYLYLIVMLIPFGYGVYLLFPAQEVCIKEGSNIYLLPVRNGTVFEKTQAEFHLLKEGSVKGFTKVKLDNEQIGWVKNEDICSY</sequence>
<keyword evidence="1" id="KW-1133">Transmembrane helix</keyword>
<proteinExistence type="predicted"/>
<evidence type="ECO:0000256" key="1">
    <source>
        <dbReference type="SAM" id="Phobius"/>
    </source>
</evidence>
<reference evidence="2" key="1">
    <citation type="submission" date="2016-10" db="EMBL/GenBank/DDBJ databases">
        <authorList>
            <person name="de Groot N.N."/>
        </authorList>
    </citation>
    <scope>NUCLEOTIDE SEQUENCE</scope>
</reference>
<gene>
    <name evidence="2" type="ORF">MNB_SM-3-323</name>
</gene>
<keyword evidence="1" id="KW-0472">Membrane</keyword>
<evidence type="ECO:0008006" key="3">
    <source>
        <dbReference type="Google" id="ProtNLM"/>
    </source>
</evidence>
<feature type="transmembrane region" description="Helical" evidence="1">
    <location>
        <begin position="267"/>
        <end position="284"/>
    </location>
</feature>
<dbReference type="AlphaFoldDB" id="A0A1W1D5G3"/>
<feature type="transmembrane region" description="Helical" evidence="1">
    <location>
        <begin position="289"/>
        <end position="307"/>
    </location>
</feature>
<evidence type="ECO:0000313" key="2">
    <source>
        <dbReference type="EMBL" id="SFV75854.1"/>
    </source>
</evidence>
<keyword evidence="1" id="KW-0812">Transmembrane</keyword>
<accession>A0A1W1D5G3</accession>
<protein>
    <recommendedName>
        <fullName evidence="3">Periplasmic protein</fullName>
    </recommendedName>
</protein>
<dbReference type="EMBL" id="FPHP01000047">
    <property type="protein sequence ID" value="SFV75854.1"/>
    <property type="molecule type" value="Genomic_DNA"/>
</dbReference>